<evidence type="ECO:0000313" key="4">
    <source>
        <dbReference type="Proteomes" id="UP000534783"/>
    </source>
</evidence>
<dbReference type="InterPro" id="IPR008023">
    <property type="entry name" value="DUF748"/>
</dbReference>
<dbReference type="AlphaFoldDB" id="A0A7X6DUR6"/>
<organism evidence="3 4">
    <name type="scientific">Candidatus Manganitrophus noduliformans</name>
    <dbReference type="NCBI Taxonomy" id="2606439"/>
    <lineage>
        <taxon>Bacteria</taxon>
        <taxon>Pseudomonadati</taxon>
        <taxon>Nitrospirota</taxon>
        <taxon>Nitrospiria</taxon>
        <taxon>Candidatus Troglogloeales</taxon>
        <taxon>Candidatus Manganitrophaceae</taxon>
        <taxon>Candidatus Manganitrophus</taxon>
    </lineage>
</organism>
<feature type="region of interest" description="Disordered" evidence="1">
    <location>
        <begin position="288"/>
        <end position="307"/>
    </location>
</feature>
<feature type="transmembrane region" description="Helical" evidence="2">
    <location>
        <begin position="7"/>
        <end position="28"/>
    </location>
</feature>
<evidence type="ECO:0000256" key="2">
    <source>
        <dbReference type="SAM" id="Phobius"/>
    </source>
</evidence>
<comment type="caution">
    <text evidence="3">The sequence shown here is derived from an EMBL/GenBank/DDBJ whole genome shotgun (WGS) entry which is preliminary data.</text>
</comment>
<keyword evidence="2" id="KW-0472">Membrane</keyword>
<proteinExistence type="predicted"/>
<keyword evidence="4" id="KW-1185">Reference proteome</keyword>
<name>A0A7X6DUR6_9BACT</name>
<evidence type="ECO:0000256" key="1">
    <source>
        <dbReference type="SAM" id="MobiDB-lite"/>
    </source>
</evidence>
<keyword evidence="2" id="KW-1133">Transmembrane helix</keyword>
<keyword evidence="2" id="KW-0812">Transmembrane</keyword>
<dbReference type="GO" id="GO:0090313">
    <property type="term" value="P:regulation of protein targeting to membrane"/>
    <property type="evidence" value="ECO:0007669"/>
    <property type="project" value="TreeGrafter"/>
</dbReference>
<gene>
    <name evidence="3" type="ORF">MNODULE_23350</name>
</gene>
<dbReference type="InterPro" id="IPR052894">
    <property type="entry name" value="AsmA-related"/>
</dbReference>
<dbReference type="Proteomes" id="UP000534783">
    <property type="component" value="Unassembled WGS sequence"/>
</dbReference>
<dbReference type="PANTHER" id="PTHR30441:SF8">
    <property type="entry name" value="DUF748 DOMAIN-CONTAINING PROTEIN"/>
    <property type="match status" value="1"/>
</dbReference>
<protein>
    <submittedName>
        <fullName evidence="3">DUF748 domain-containing protein</fullName>
    </submittedName>
</protein>
<feature type="compositionally biased region" description="Polar residues" evidence="1">
    <location>
        <begin position="288"/>
        <end position="300"/>
    </location>
</feature>
<reference evidence="3 4" key="1">
    <citation type="journal article" date="2020" name="Nature">
        <title>Bacterial chemolithoautotrophy via manganese oxidation.</title>
        <authorList>
            <person name="Yu H."/>
            <person name="Leadbetter J.R."/>
        </authorList>
    </citation>
    <scope>NUCLEOTIDE SEQUENCE [LARGE SCALE GENOMIC DNA]</scope>
    <source>
        <strain evidence="3 4">Mn-1</strain>
    </source>
</reference>
<accession>A0A7X6DUR6</accession>
<dbReference type="EMBL" id="VTOW01000010">
    <property type="protein sequence ID" value="NKE73695.1"/>
    <property type="molecule type" value="Genomic_DNA"/>
</dbReference>
<dbReference type="PANTHER" id="PTHR30441">
    <property type="entry name" value="DUF748 DOMAIN-CONTAINING PROTEIN"/>
    <property type="match status" value="1"/>
</dbReference>
<dbReference type="GO" id="GO:0005886">
    <property type="term" value="C:plasma membrane"/>
    <property type="evidence" value="ECO:0007669"/>
    <property type="project" value="TreeGrafter"/>
</dbReference>
<dbReference type="Pfam" id="PF05359">
    <property type="entry name" value="DUF748"/>
    <property type="match status" value="1"/>
</dbReference>
<sequence length="525" mass="59975">MTLSKKWYWLIGFITVFVFILLIIGFFIDEPLRRYMEREANRNLKGYTVRIGALDFHPIGLSLDLMDVKILQEAHPTPPMASIQKASASLQWREILTGDIVSNWRIEHPIFHLNFRQAKKEAKDPTSVEERGWQEAIYAIYPVTINHFEIIDGEITYLDNSPLRQVRIHDLQFQAENIRNVKSEKNIYPSPVRLKATVLNTGKVKIDGHADFLSEPHLGVKGDLVLEQVNLEVFEPFLRHYNIAVRGGTGSLDGAVEFSPHTKVVELDQISLRNSRIDYIYSPQSTGTQKVEAETAQTAKEASETEQPPPVLFKINHLEINDSDVGFVNKSTDPDYRLYVTETQFRLTEFSNHKTRGTSEADLKGKWMGSGNLGVSAQFRPEKQGPDFDLAIIMEKAQLRSMNDLLRAYGNFDVKEGLFSFYMEVGVKQDEISGYVKPLFKDLKVYDKRQDKDKKLFRKLYEGLVGGISKLLENRPRDEVATQADISGKVEDPESSTWEVVVRLIRNAFFQAILPGFEREVSGDR</sequence>
<evidence type="ECO:0000313" key="3">
    <source>
        <dbReference type="EMBL" id="NKE73695.1"/>
    </source>
</evidence>